<dbReference type="GO" id="GO:0005739">
    <property type="term" value="C:mitochondrion"/>
    <property type="evidence" value="ECO:0007669"/>
    <property type="project" value="UniProtKB-SubCell"/>
</dbReference>
<dbReference type="PANTHER" id="PTHR42870">
    <property type="entry name" value="ACETYL-COA C-ACETYLTRANSFERASE"/>
    <property type="match status" value="1"/>
</dbReference>
<evidence type="ECO:0000256" key="15">
    <source>
        <dbReference type="ARBA" id="ARBA00024058"/>
    </source>
</evidence>
<name>A0A8J2K779_9HEXA</name>
<comment type="catalytic activity">
    <reaction evidence="18">
        <text>choloyl-CoA + propanoyl-CoA = 3alpha,7alpha,12alpha-trihydroxy-24-oxo-5beta-cholestan-26-oyl-CoA + CoA</text>
        <dbReference type="Rhea" id="RHEA:16865"/>
        <dbReference type="ChEBI" id="CHEBI:57287"/>
        <dbReference type="ChEBI" id="CHEBI:57373"/>
        <dbReference type="ChEBI" id="CHEBI:57392"/>
        <dbReference type="ChEBI" id="CHEBI:58507"/>
        <dbReference type="EC" id="2.3.1.176"/>
    </reaction>
    <physiologicalReaction direction="right-to-left" evidence="18">
        <dbReference type="Rhea" id="RHEA:16867"/>
    </physiologicalReaction>
</comment>
<dbReference type="OrthoDB" id="542135at2759"/>
<evidence type="ECO:0000259" key="41">
    <source>
        <dbReference type="Pfam" id="PF22691"/>
    </source>
</evidence>
<evidence type="ECO:0000256" key="14">
    <source>
        <dbReference type="ARBA" id="ARBA00023315"/>
    </source>
</evidence>
<comment type="catalytic activity">
    <reaction evidence="38">
        <text>octanoyl-CoA + acetyl-CoA = 3-oxodecanoyl-CoA + CoA</text>
        <dbReference type="Rhea" id="RHEA:31087"/>
        <dbReference type="ChEBI" id="CHEBI:57287"/>
        <dbReference type="ChEBI" id="CHEBI:57288"/>
        <dbReference type="ChEBI" id="CHEBI:57386"/>
        <dbReference type="ChEBI" id="CHEBI:62548"/>
    </reaction>
    <physiologicalReaction direction="right-to-left" evidence="38">
        <dbReference type="Rhea" id="RHEA:31089"/>
    </physiologicalReaction>
</comment>
<feature type="domain" description="Thiolase N-terminal" evidence="39">
    <location>
        <begin position="23"/>
        <end position="246"/>
    </location>
</feature>
<evidence type="ECO:0000256" key="22">
    <source>
        <dbReference type="ARBA" id="ARBA00030851"/>
    </source>
</evidence>
<evidence type="ECO:0000256" key="29">
    <source>
        <dbReference type="ARBA" id="ARBA00045994"/>
    </source>
</evidence>
<keyword evidence="14" id="KW-0012">Acyltransferase</keyword>
<keyword evidence="43" id="KW-1185">Reference proteome</keyword>
<dbReference type="InterPro" id="IPR020613">
    <property type="entry name" value="Thiolase_CS"/>
</dbReference>
<dbReference type="GO" id="GO:0005777">
    <property type="term" value="C:peroxisome"/>
    <property type="evidence" value="ECO:0007669"/>
    <property type="project" value="UniProtKB-SubCell"/>
</dbReference>
<comment type="catalytic activity">
    <reaction evidence="37">
        <text>3-oxohexadecanedioyl-CoA + CoA = tetradecanedioyl-CoA + acetyl-CoA</text>
        <dbReference type="Rhea" id="RHEA:40343"/>
        <dbReference type="ChEBI" id="CHEBI:57287"/>
        <dbReference type="ChEBI" id="CHEBI:57288"/>
        <dbReference type="ChEBI" id="CHEBI:77081"/>
        <dbReference type="ChEBI" id="CHEBI:77084"/>
    </reaction>
    <physiologicalReaction direction="left-to-right" evidence="37">
        <dbReference type="Rhea" id="RHEA:40344"/>
    </physiologicalReaction>
</comment>
<evidence type="ECO:0000256" key="10">
    <source>
        <dbReference type="ARBA" id="ARBA00023098"/>
    </source>
</evidence>
<comment type="catalytic activity">
    <reaction evidence="32">
        <text>decanoyl-CoA + acetyl-CoA = 3-oxododecanoyl-CoA + CoA</text>
        <dbReference type="Rhea" id="RHEA:31183"/>
        <dbReference type="ChEBI" id="CHEBI:57287"/>
        <dbReference type="ChEBI" id="CHEBI:57288"/>
        <dbReference type="ChEBI" id="CHEBI:61430"/>
        <dbReference type="ChEBI" id="CHEBI:62615"/>
    </reaction>
    <physiologicalReaction direction="right-to-left" evidence="32">
        <dbReference type="Rhea" id="RHEA:31185"/>
    </physiologicalReaction>
</comment>
<comment type="catalytic activity">
    <reaction evidence="17">
        <text>propanoyl-CoA + tetradecanoyl-CoA = 3-oxo-2-methylhexadecanoyl-CoA + CoA</text>
        <dbReference type="Rhea" id="RHEA:46344"/>
        <dbReference type="ChEBI" id="CHEBI:57287"/>
        <dbReference type="ChEBI" id="CHEBI:57385"/>
        <dbReference type="ChEBI" id="CHEBI:57392"/>
        <dbReference type="ChEBI" id="CHEBI:86042"/>
    </reaction>
    <physiologicalReaction direction="right-to-left" evidence="17">
        <dbReference type="Rhea" id="RHEA:46346"/>
    </physiologicalReaction>
</comment>
<comment type="catalytic activity">
    <reaction evidence="36">
        <text>dodecanoyl-CoA + acetyl-CoA = 3-oxotetradecanoyl-CoA + CoA</text>
        <dbReference type="Rhea" id="RHEA:31091"/>
        <dbReference type="ChEBI" id="CHEBI:57287"/>
        <dbReference type="ChEBI" id="CHEBI:57288"/>
        <dbReference type="ChEBI" id="CHEBI:57375"/>
        <dbReference type="ChEBI" id="CHEBI:62543"/>
    </reaction>
    <physiologicalReaction direction="right-to-left" evidence="36">
        <dbReference type="Rhea" id="RHEA:31093"/>
    </physiologicalReaction>
</comment>
<evidence type="ECO:0000256" key="38">
    <source>
        <dbReference type="ARBA" id="ARBA00049542"/>
    </source>
</evidence>
<dbReference type="GO" id="GO:0008289">
    <property type="term" value="F:lipid binding"/>
    <property type="evidence" value="ECO:0007669"/>
    <property type="project" value="UniProtKB-KW"/>
</dbReference>
<keyword evidence="10" id="KW-0443">Lipid metabolism</keyword>
<dbReference type="InterPro" id="IPR020615">
    <property type="entry name" value="Thiolase_acyl_enz_int_AS"/>
</dbReference>
<evidence type="ECO:0000256" key="34">
    <source>
        <dbReference type="ARBA" id="ARBA00049178"/>
    </source>
</evidence>
<evidence type="ECO:0000256" key="19">
    <source>
        <dbReference type="ARBA" id="ARBA00024514"/>
    </source>
</evidence>
<reference evidence="42" key="1">
    <citation type="submission" date="2021-06" db="EMBL/GenBank/DDBJ databases">
        <authorList>
            <person name="Hodson N. C."/>
            <person name="Mongue J. A."/>
            <person name="Jaron S. K."/>
        </authorList>
    </citation>
    <scope>NUCLEOTIDE SEQUENCE</scope>
</reference>
<dbReference type="GO" id="GO:0006869">
    <property type="term" value="P:lipid transport"/>
    <property type="evidence" value="ECO:0007669"/>
    <property type="project" value="UniProtKB-KW"/>
</dbReference>
<dbReference type="Proteomes" id="UP000708208">
    <property type="component" value="Unassembled WGS sequence"/>
</dbReference>
<keyword evidence="13" id="KW-0576">Peroxisome</keyword>
<dbReference type="GO" id="GO:0003988">
    <property type="term" value="F:acetyl-CoA C-acyltransferase activity"/>
    <property type="evidence" value="ECO:0007669"/>
    <property type="project" value="UniProtKB-EC"/>
</dbReference>
<dbReference type="PANTHER" id="PTHR42870:SF1">
    <property type="entry name" value="NON-SPECIFIC LIPID-TRANSFER PROTEIN-LIKE 2"/>
    <property type="match status" value="1"/>
</dbReference>
<evidence type="ECO:0000256" key="35">
    <source>
        <dbReference type="ARBA" id="ARBA00049268"/>
    </source>
</evidence>
<evidence type="ECO:0000256" key="17">
    <source>
        <dbReference type="ARBA" id="ARBA00024471"/>
    </source>
</evidence>
<evidence type="ECO:0000313" key="43">
    <source>
        <dbReference type="Proteomes" id="UP000708208"/>
    </source>
</evidence>
<evidence type="ECO:0000256" key="28">
    <source>
        <dbReference type="ARBA" id="ARBA00045738"/>
    </source>
</evidence>
<comment type="catalytic activity">
    <reaction evidence="19">
        <text>3-oxo-(9Z-octadecenoyl)-CoA + CoA = (7Z)-hexadecenoyl-CoA + acetyl-CoA</text>
        <dbReference type="Rhea" id="RHEA:47400"/>
        <dbReference type="ChEBI" id="CHEBI:57287"/>
        <dbReference type="ChEBI" id="CHEBI:57288"/>
        <dbReference type="ChEBI" id="CHEBI:87695"/>
        <dbReference type="ChEBI" id="CHEBI:87698"/>
    </reaction>
    <physiologicalReaction direction="left-to-right" evidence="19">
        <dbReference type="Rhea" id="RHEA:47401"/>
    </physiologicalReaction>
</comment>
<dbReference type="GO" id="GO:0050633">
    <property type="term" value="F:acetyl-CoA C-myristoyltransferase activity"/>
    <property type="evidence" value="ECO:0007669"/>
    <property type="project" value="UniProtKB-EC"/>
</dbReference>
<keyword evidence="6" id="KW-0813">Transport</keyword>
<sequence length="556" mass="59178">MTSLNSADPQQVPNKMSGVLRRVYVIGVGMTKFSKPGTSPDYPDMAVEAVSKALKDAKVRYTDVQQACVGYVYGDSTCGQRALYGVGMTGIPIYNVNNNCSTGSTALHLAKQLVEGRQSECVLALGFEKMERGSLGAAFPNKTNPLEKHVEVMANTADISSAPIAAQFFANAGAEHMKKYGTTVEHFAKVALKNHNHGVNNPNSQFQVKRTLEEVLNSPAVHHPLTKFQCCPTSDGAAAAIVVSEDFVKTHKLEDTAVEILAMEMTTDFPSTFEEKSAIKLIGYDMTKAATERALAKSGQKIDDVNVVELHDCFSANELVTYEALGLCPEGKAGELIDKGDNTYGGKYVVNPSGGLISKGHPLGATGLAQCAELCWQLRGEAGPRQVPGAKLALQHNLGLGGAAVVSLYKLGFPRAFSTSSAKMTLPDDNGFKCAPIFKMLGAVLEQDGANLVKKVNGIYGFKVNGGPDGKEATWIVDVKNGNGSVEFEGKATPDVTLQLSDVDLLDLMTGKLNAQKAFFQGKLKIKAASSACGTGGLLWTGNRVEALNLCVEHFS</sequence>
<comment type="catalytic activity">
    <reaction evidence="31">
        <text>hexanoyl-CoA + acetyl-CoA = 3-oxooctanoyl-CoA + CoA</text>
        <dbReference type="Rhea" id="RHEA:31203"/>
        <dbReference type="ChEBI" id="CHEBI:57287"/>
        <dbReference type="ChEBI" id="CHEBI:57288"/>
        <dbReference type="ChEBI" id="CHEBI:62619"/>
        <dbReference type="ChEBI" id="CHEBI:62620"/>
    </reaction>
    <physiologicalReaction direction="right-to-left" evidence="31">
        <dbReference type="Rhea" id="RHEA:31205"/>
    </physiologicalReaction>
</comment>
<evidence type="ECO:0000256" key="4">
    <source>
        <dbReference type="ARBA" id="ARBA00012352"/>
    </source>
</evidence>
<comment type="catalytic activity">
    <reaction evidence="33">
        <text>butanoyl-CoA + acetyl-CoA = 3-oxohexanoyl-CoA + CoA</text>
        <dbReference type="Rhea" id="RHEA:31111"/>
        <dbReference type="ChEBI" id="CHEBI:57287"/>
        <dbReference type="ChEBI" id="CHEBI:57288"/>
        <dbReference type="ChEBI" id="CHEBI:57371"/>
        <dbReference type="ChEBI" id="CHEBI:62418"/>
    </reaction>
    <physiologicalReaction direction="right-to-left" evidence="33">
        <dbReference type="Rhea" id="RHEA:31113"/>
    </physiologicalReaction>
</comment>
<evidence type="ECO:0000256" key="8">
    <source>
        <dbReference type="ARBA" id="ARBA00022679"/>
    </source>
</evidence>
<keyword evidence="11" id="KW-0446">Lipid-binding</keyword>
<comment type="catalytic activity">
    <reaction evidence="35">
        <text>hexadecanoyl-CoA + acetyl-CoA = 3-oxooctadecanoyl-CoA + CoA</text>
        <dbReference type="Rhea" id="RHEA:35279"/>
        <dbReference type="ChEBI" id="CHEBI:57287"/>
        <dbReference type="ChEBI" id="CHEBI:57288"/>
        <dbReference type="ChEBI" id="CHEBI:57379"/>
        <dbReference type="ChEBI" id="CHEBI:71407"/>
    </reaction>
    <physiologicalReaction direction="right-to-left" evidence="35">
        <dbReference type="Rhea" id="RHEA:35281"/>
    </physiologicalReaction>
</comment>
<dbReference type="AlphaFoldDB" id="A0A8J2K779"/>
<comment type="catalytic activity">
    <reaction evidence="20">
        <text>7-dehydrocholesterol(in) = 7-dehydrocholesterol(out)</text>
        <dbReference type="Rhea" id="RHEA:62960"/>
        <dbReference type="ChEBI" id="CHEBI:17759"/>
    </reaction>
</comment>
<evidence type="ECO:0000256" key="25">
    <source>
        <dbReference type="ARBA" id="ARBA00032093"/>
    </source>
</evidence>
<evidence type="ECO:0000256" key="2">
    <source>
        <dbReference type="ARBA" id="ARBA00004275"/>
    </source>
</evidence>
<evidence type="ECO:0000256" key="26">
    <source>
        <dbReference type="ARBA" id="ARBA00032316"/>
    </source>
</evidence>
<dbReference type="FunFam" id="3.30.1050.10:FF:000001">
    <property type="entry name" value="Putative Non-specific lipid-transfer protein"/>
    <property type="match status" value="1"/>
</dbReference>
<evidence type="ECO:0000256" key="3">
    <source>
        <dbReference type="ARBA" id="ARBA00004496"/>
    </source>
</evidence>
<gene>
    <name evidence="42" type="ORF">AFUS01_LOCUS9893</name>
</gene>
<dbReference type="EMBL" id="CAJVCH010072211">
    <property type="protein sequence ID" value="CAG7720623.1"/>
    <property type="molecule type" value="Genomic_DNA"/>
</dbReference>
<feature type="domain" description="Thiolase C-terminal" evidence="41">
    <location>
        <begin position="284"/>
        <end position="401"/>
    </location>
</feature>
<comment type="subcellular location">
    <subcellularLocation>
        <location evidence="3">Cytoplasm</location>
    </subcellularLocation>
    <subcellularLocation>
        <location evidence="1">Mitochondrion</location>
    </subcellularLocation>
    <subcellularLocation>
        <location evidence="2">Peroxisome</location>
    </subcellularLocation>
</comment>
<evidence type="ECO:0000259" key="39">
    <source>
        <dbReference type="Pfam" id="PF00108"/>
    </source>
</evidence>
<evidence type="ECO:0000313" key="42">
    <source>
        <dbReference type="EMBL" id="CAG7720623.1"/>
    </source>
</evidence>
<evidence type="ECO:0000256" key="36">
    <source>
        <dbReference type="ARBA" id="ARBA00049270"/>
    </source>
</evidence>
<dbReference type="PROSITE" id="PS00737">
    <property type="entry name" value="THIOLASE_2"/>
    <property type="match status" value="1"/>
</dbReference>
<evidence type="ECO:0000259" key="40">
    <source>
        <dbReference type="Pfam" id="PF02036"/>
    </source>
</evidence>
<accession>A0A8J2K779</accession>
<dbReference type="EC" id="2.3.1.176" evidence="4"/>
<keyword evidence="12" id="KW-0496">Mitochondrion</keyword>
<evidence type="ECO:0000256" key="18">
    <source>
        <dbReference type="ARBA" id="ARBA00024509"/>
    </source>
</evidence>
<dbReference type="InterPro" id="IPR020616">
    <property type="entry name" value="Thiolase_N"/>
</dbReference>
<protein>
    <recommendedName>
        <fullName evidence="5">Sterol carrier protein 2</fullName>
        <ecNumber evidence="15">2.3.1.155</ecNumber>
        <ecNumber evidence="16">2.3.1.16</ecNumber>
        <ecNumber evidence="4">2.3.1.176</ecNumber>
    </recommendedName>
    <alternativeName>
        <fullName evidence="25">Acetyl-CoA C-myristoyltransferase</fullName>
    </alternativeName>
    <alternativeName>
        <fullName evidence="22">Non-specific lipid-transfer protein</fullName>
    </alternativeName>
    <alternativeName>
        <fullName evidence="26">Propanoyl-CoA C-acyltransferase</fullName>
    </alternativeName>
    <alternativeName>
        <fullName evidence="21">SCP-2/3-oxoacyl-CoA thiolase</fullName>
    </alternativeName>
    <alternativeName>
        <fullName evidence="23">SCP-2/thiolase</fullName>
    </alternativeName>
    <alternativeName>
        <fullName evidence="24">SCP-chi</fullName>
    </alternativeName>
    <alternativeName>
        <fullName evidence="27">Sterol carrier protein X</fullName>
    </alternativeName>
</protein>
<evidence type="ECO:0000256" key="6">
    <source>
        <dbReference type="ARBA" id="ARBA00022448"/>
    </source>
</evidence>
<comment type="catalytic activity">
    <reaction evidence="30">
        <text>tetradecanoyl-CoA + acetyl-CoA = 3-oxohexadecanoyl-CoA + CoA</text>
        <dbReference type="Rhea" id="RHEA:18161"/>
        <dbReference type="ChEBI" id="CHEBI:57287"/>
        <dbReference type="ChEBI" id="CHEBI:57288"/>
        <dbReference type="ChEBI" id="CHEBI:57349"/>
        <dbReference type="ChEBI" id="CHEBI:57385"/>
        <dbReference type="EC" id="2.3.1.155"/>
    </reaction>
    <physiologicalReaction direction="right-to-left" evidence="30">
        <dbReference type="Rhea" id="RHEA:18163"/>
    </physiologicalReaction>
</comment>
<comment type="function">
    <text evidence="29">Plays a crucial role in the peroxisomal oxidation of branched-chain fatty acids. Catalyzes the last step of the peroxisomal beta-oxidation of branched chain fatty acids and the side chain of the bile acid intermediates di- and trihydroxycoprostanic acids (DHCA and THCA). Also active with medium and long straight chain 3-oxoacyl-CoAs. Stimulates the microsomal conversion of 7-dehydrocholesterol to cholesterol and transfers phosphatidylcholine and 7-dehydrocholesterol between membrances, in vitro. Isoforms SCP2 and SCPx cooperate in peroxisomal oxidation of certain naturally occurring tetramethyl-branched fatty acyl-CoAs.</text>
</comment>
<evidence type="ECO:0000256" key="23">
    <source>
        <dbReference type="ARBA" id="ARBA00031275"/>
    </source>
</evidence>
<evidence type="ECO:0000256" key="20">
    <source>
        <dbReference type="ARBA" id="ARBA00029287"/>
    </source>
</evidence>
<dbReference type="InterPro" id="IPR003033">
    <property type="entry name" value="SCP2_sterol-bd_dom"/>
</dbReference>
<proteinExistence type="predicted"/>
<evidence type="ECO:0000256" key="37">
    <source>
        <dbReference type="ARBA" id="ARBA00049306"/>
    </source>
</evidence>
<dbReference type="GO" id="GO:0006629">
    <property type="term" value="P:lipid metabolic process"/>
    <property type="evidence" value="ECO:0007669"/>
    <property type="project" value="UniProtKB-KW"/>
</dbReference>
<dbReference type="Pfam" id="PF02036">
    <property type="entry name" value="SCP2"/>
    <property type="match status" value="1"/>
</dbReference>
<comment type="function">
    <text evidence="28">Mediates the transfer of all common phospholipids, cholesterol and gangliosides from the endoplasmic reticulum to the plasma membrane. May play a role in regulating steroidogenesis. Stimulates the microsomal conversion of 7-dehydrocholesterol to cholesterol. Also binds fatty acids and fatty acyl Coenzyme A (CoA) such as phytanoyl-CoA. Involved in the regulation phospholipid synthesis in endoplasmic reticulum enhancing the incorporation of exogenous fatty acid into glycerides. Seems to stimulate the rate-limiting step in phosphatidic acid formation mediated by GPAT3. Isoforms SCP2 and SCPx cooperate in peroxisomal oxidation of certain naturally occurring tetramethyl-branched fatty acyl-CoAs.</text>
</comment>
<evidence type="ECO:0000256" key="13">
    <source>
        <dbReference type="ARBA" id="ARBA00023140"/>
    </source>
</evidence>
<comment type="caution">
    <text evidence="42">The sequence shown here is derived from an EMBL/GenBank/DDBJ whole genome shotgun (WGS) entry which is preliminary data.</text>
</comment>
<evidence type="ECO:0000256" key="30">
    <source>
        <dbReference type="ARBA" id="ARBA00047485"/>
    </source>
</evidence>
<evidence type="ECO:0000256" key="7">
    <source>
        <dbReference type="ARBA" id="ARBA00022490"/>
    </source>
</evidence>
<dbReference type="Pfam" id="PF22691">
    <property type="entry name" value="Thiolase_C_1"/>
    <property type="match status" value="1"/>
</dbReference>
<evidence type="ECO:0000256" key="31">
    <source>
        <dbReference type="ARBA" id="ARBA00048001"/>
    </source>
</evidence>
<evidence type="ECO:0000256" key="9">
    <source>
        <dbReference type="ARBA" id="ARBA00023055"/>
    </source>
</evidence>
<dbReference type="Pfam" id="PF00108">
    <property type="entry name" value="Thiolase_N"/>
    <property type="match status" value="1"/>
</dbReference>
<dbReference type="FunFam" id="3.40.47.10:FF:000016">
    <property type="entry name" value="Non-specific lipid-transfer protein"/>
    <property type="match status" value="1"/>
</dbReference>
<keyword evidence="7" id="KW-0963">Cytoplasm</keyword>
<dbReference type="PROSITE" id="PS00098">
    <property type="entry name" value="THIOLASE_1"/>
    <property type="match status" value="1"/>
</dbReference>
<evidence type="ECO:0000256" key="1">
    <source>
        <dbReference type="ARBA" id="ARBA00004173"/>
    </source>
</evidence>
<evidence type="ECO:0000256" key="21">
    <source>
        <dbReference type="ARBA" id="ARBA00030531"/>
    </source>
</evidence>
<dbReference type="InterPro" id="IPR055140">
    <property type="entry name" value="Thiolase_C_2"/>
</dbReference>
<dbReference type="NCBIfam" id="NF006102">
    <property type="entry name" value="PRK08256.1"/>
    <property type="match status" value="1"/>
</dbReference>
<dbReference type="EC" id="2.3.1.16" evidence="16"/>
<feature type="domain" description="SCP2" evidence="40">
    <location>
        <begin position="446"/>
        <end position="527"/>
    </location>
</feature>
<organism evidence="42 43">
    <name type="scientific">Allacma fusca</name>
    <dbReference type="NCBI Taxonomy" id="39272"/>
    <lineage>
        <taxon>Eukaryota</taxon>
        <taxon>Metazoa</taxon>
        <taxon>Ecdysozoa</taxon>
        <taxon>Arthropoda</taxon>
        <taxon>Hexapoda</taxon>
        <taxon>Collembola</taxon>
        <taxon>Symphypleona</taxon>
        <taxon>Sminthuridae</taxon>
        <taxon>Allacma</taxon>
    </lineage>
</organism>
<evidence type="ECO:0000256" key="11">
    <source>
        <dbReference type="ARBA" id="ARBA00023121"/>
    </source>
</evidence>
<dbReference type="EC" id="2.3.1.155" evidence="15"/>
<evidence type="ECO:0000256" key="27">
    <source>
        <dbReference type="ARBA" id="ARBA00033178"/>
    </source>
</evidence>
<keyword evidence="9" id="KW-0445">Lipid transport</keyword>
<evidence type="ECO:0000256" key="33">
    <source>
        <dbReference type="ARBA" id="ARBA00048553"/>
    </source>
</evidence>
<evidence type="ECO:0000256" key="24">
    <source>
        <dbReference type="ARBA" id="ARBA00031346"/>
    </source>
</evidence>
<evidence type="ECO:0000256" key="12">
    <source>
        <dbReference type="ARBA" id="ARBA00023128"/>
    </source>
</evidence>
<evidence type="ECO:0000256" key="32">
    <source>
        <dbReference type="ARBA" id="ARBA00048004"/>
    </source>
</evidence>
<dbReference type="CDD" id="cd00829">
    <property type="entry name" value="SCP-x_thiolase"/>
    <property type="match status" value="1"/>
</dbReference>
<evidence type="ECO:0000256" key="16">
    <source>
        <dbReference type="ARBA" id="ARBA00024073"/>
    </source>
</evidence>
<comment type="catalytic activity">
    <reaction evidence="34">
        <text>an acyl-CoA + acetyl-CoA = a 3-oxoacyl-CoA + CoA</text>
        <dbReference type="Rhea" id="RHEA:21564"/>
        <dbReference type="ChEBI" id="CHEBI:57287"/>
        <dbReference type="ChEBI" id="CHEBI:57288"/>
        <dbReference type="ChEBI" id="CHEBI:58342"/>
        <dbReference type="ChEBI" id="CHEBI:90726"/>
        <dbReference type="EC" id="2.3.1.16"/>
    </reaction>
    <physiologicalReaction direction="right-to-left" evidence="34">
        <dbReference type="Rhea" id="RHEA:21566"/>
    </physiologicalReaction>
</comment>
<keyword evidence="8" id="KW-0808">Transferase</keyword>
<evidence type="ECO:0000256" key="5">
    <source>
        <dbReference type="ARBA" id="ARBA00014545"/>
    </source>
</evidence>